<evidence type="ECO:0000313" key="1">
    <source>
        <dbReference type="EMBL" id="EXC12818.1"/>
    </source>
</evidence>
<dbReference type="AlphaFoldDB" id="W9S651"/>
<protein>
    <submittedName>
        <fullName evidence="1">Uncharacterized protein</fullName>
    </submittedName>
</protein>
<accession>W9S651</accession>
<keyword evidence="2" id="KW-1185">Reference proteome</keyword>
<dbReference type="EMBL" id="KE345724">
    <property type="protein sequence ID" value="EXC12818.1"/>
    <property type="molecule type" value="Genomic_DNA"/>
</dbReference>
<proteinExistence type="predicted"/>
<evidence type="ECO:0000313" key="2">
    <source>
        <dbReference type="Proteomes" id="UP000030645"/>
    </source>
</evidence>
<gene>
    <name evidence="1" type="ORF">L484_008209</name>
</gene>
<sequence>MPWLQRTPSQLDCSLAVHGEVEAFQVGNRAELFCKESLNFRRDSESDEEEEEEEAKTIMKKKRRKIRLNGFVLKIIMV</sequence>
<dbReference type="Proteomes" id="UP000030645">
    <property type="component" value="Unassembled WGS sequence"/>
</dbReference>
<reference evidence="2" key="1">
    <citation type="submission" date="2013-01" db="EMBL/GenBank/DDBJ databases">
        <title>Draft Genome Sequence of a Mulberry Tree, Morus notabilis C.K. Schneid.</title>
        <authorList>
            <person name="He N."/>
            <person name="Zhao S."/>
        </authorList>
    </citation>
    <scope>NUCLEOTIDE SEQUENCE</scope>
</reference>
<organism evidence="1 2">
    <name type="scientific">Morus notabilis</name>
    <dbReference type="NCBI Taxonomy" id="981085"/>
    <lineage>
        <taxon>Eukaryota</taxon>
        <taxon>Viridiplantae</taxon>
        <taxon>Streptophyta</taxon>
        <taxon>Embryophyta</taxon>
        <taxon>Tracheophyta</taxon>
        <taxon>Spermatophyta</taxon>
        <taxon>Magnoliopsida</taxon>
        <taxon>eudicotyledons</taxon>
        <taxon>Gunneridae</taxon>
        <taxon>Pentapetalae</taxon>
        <taxon>rosids</taxon>
        <taxon>fabids</taxon>
        <taxon>Rosales</taxon>
        <taxon>Moraceae</taxon>
        <taxon>Moreae</taxon>
        <taxon>Morus</taxon>
    </lineage>
</organism>
<name>W9S651_9ROSA</name>